<dbReference type="InterPro" id="IPR036249">
    <property type="entry name" value="Thioredoxin-like_sf"/>
</dbReference>
<protein>
    <recommendedName>
        <fullName evidence="1">GST N-terminal domain-containing protein</fullName>
    </recommendedName>
</protein>
<gene>
    <name evidence="2" type="ORF">D9615_006812</name>
</gene>
<dbReference type="GO" id="GO:0005737">
    <property type="term" value="C:cytoplasm"/>
    <property type="evidence" value="ECO:0007669"/>
    <property type="project" value="TreeGrafter"/>
</dbReference>
<accession>A0A8H5M239</accession>
<dbReference type="SUPFAM" id="SSF47616">
    <property type="entry name" value="GST C-terminal domain-like"/>
    <property type="match status" value="1"/>
</dbReference>
<organism evidence="2 3">
    <name type="scientific">Tricholomella constricta</name>
    <dbReference type="NCBI Taxonomy" id="117010"/>
    <lineage>
        <taxon>Eukaryota</taxon>
        <taxon>Fungi</taxon>
        <taxon>Dikarya</taxon>
        <taxon>Basidiomycota</taxon>
        <taxon>Agaricomycotina</taxon>
        <taxon>Agaricomycetes</taxon>
        <taxon>Agaricomycetidae</taxon>
        <taxon>Agaricales</taxon>
        <taxon>Tricholomatineae</taxon>
        <taxon>Lyophyllaceae</taxon>
        <taxon>Tricholomella</taxon>
    </lineage>
</organism>
<reference evidence="2 3" key="1">
    <citation type="journal article" date="2020" name="ISME J.">
        <title>Uncovering the hidden diversity of litter-decomposition mechanisms in mushroom-forming fungi.</title>
        <authorList>
            <person name="Floudas D."/>
            <person name="Bentzer J."/>
            <person name="Ahren D."/>
            <person name="Johansson T."/>
            <person name="Persson P."/>
            <person name="Tunlid A."/>
        </authorList>
    </citation>
    <scope>NUCLEOTIDE SEQUENCE [LARGE SCALE GENOMIC DNA]</scope>
    <source>
        <strain evidence="2 3">CBS 661.87</strain>
    </source>
</reference>
<evidence type="ECO:0000313" key="2">
    <source>
        <dbReference type="EMBL" id="KAF5377841.1"/>
    </source>
</evidence>
<dbReference type="Gene3D" id="1.20.1050.10">
    <property type="match status" value="1"/>
</dbReference>
<dbReference type="AlphaFoldDB" id="A0A8H5M239"/>
<dbReference type="PROSITE" id="PS50404">
    <property type="entry name" value="GST_NTER"/>
    <property type="match status" value="1"/>
</dbReference>
<feature type="domain" description="GST N-terminal" evidence="1">
    <location>
        <begin position="13"/>
        <end position="105"/>
    </location>
</feature>
<dbReference type="EMBL" id="JAACJP010000022">
    <property type="protein sequence ID" value="KAF5377841.1"/>
    <property type="molecule type" value="Genomic_DNA"/>
</dbReference>
<dbReference type="InterPro" id="IPR050983">
    <property type="entry name" value="GST_Omega/HSP26"/>
</dbReference>
<dbReference type="Pfam" id="PF22041">
    <property type="entry name" value="GST_C_7"/>
    <property type="match status" value="1"/>
</dbReference>
<dbReference type="InterPro" id="IPR004045">
    <property type="entry name" value="Glutathione_S-Trfase_N"/>
</dbReference>
<keyword evidence="3" id="KW-1185">Reference proteome</keyword>
<dbReference type="InterPro" id="IPR054416">
    <property type="entry name" value="GST_UstS-like_C"/>
</dbReference>
<dbReference type="PANTHER" id="PTHR43968:SF6">
    <property type="entry name" value="GLUTATHIONE S-TRANSFERASE OMEGA"/>
    <property type="match status" value="1"/>
</dbReference>
<dbReference type="OrthoDB" id="4951845at2759"/>
<dbReference type="InterPro" id="IPR036282">
    <property type="entry name" value="Glutathione-S-Trfase_C_sf"/>
</dbReference>
<comment type="caution">
    <text evidence="2">The sequence shown here is derived from an EMBL/GenBank/DDBJ whole genome shotgun (WGS) entry which is preliminary data.</text>
</comment>
<name>A0A8H5M239_9AGAR</name>
<sequence>MSNSTIKFYDITVAPAILGKGSSPNTLKTRMCLNYKGIPYQTVWVEYPDIEAVCKEIGALPTGNLNASWGPYYTLPAIHDPSTGTILAESALITEYLDDTYPDTPKLFPPGTRALQLAFIDAFMSKLGSMWQFILPLGYPYLSPRSQEFYRKTREAWFGKKLEDIVPTGQKREEEWAKVKVGFDAIDTWFKKANTEGGPYLLGANIAFADIVVASFLLFFRQILGEVSPEWTDINAWSEGRWEAYLQRFESFKIIT</sequence>
<dbReference type="Gene3D" id="3.40.30.10">
    <property type="entry name" value="Glutaredoxin"/>
    <property type="match status" value="1"/>
</dbReference>
<proteinExistence type="predicted"/>
<dbReference type="Pfam" id="PF13409">
    <property type="entry name" value="GST_N_2"/>
    <property type="match status" value="1"/>
</dbReference>
<evidence type="ECO:0000259" key="1">
    <source>
        <dbReference type="PROSITE" id="PS50404"/>
    </source>
</evidence>
<evidence type="ECO:0000313" key="3">
    <source>
        <dbReference type="Proteomes" id="UP000565441"/>
    </source>
</evidence>
<dbReference type="SUPFAM" id="SSF52833">
    <property type="entry name" value="Thioredoxin-like"/>
    <property type="match status" value="1"/>
</dbReference>
<dbReference type="Proteomes" id="UP000565441">
    <property type="component" value="Unassembled WGS sequence"/>
</dbReference>
<dbReference type="PANTHER" id="PTHR43968">
    <property type="match status" value="1"/>
</dbReference>